<keyword evidence="3" id="KW-1133">Transmembrane helix</keyword>
<feature type="coiled-coil region" evidence="2">
    <location>
        <begin position="675"/>
        <end position="709"/>
    </location>
</feature>
<evidence type="ECO:0000313" key="5">
    <source>
        <dbReference type="EMBL" id="DAE23913.1"/>
    </source>
</evidence>
<keyword evidence="1" id="KW-1188">Viral release from host cell</keyword>
<keyword evidence="3" id="KW-0812">Transmembrane</keyword>
<dbReference type="Pfam" id="PF20155">
    <property type="entry name" value="TMP_3"/>
    <property type="match status" value="1"/>
</dbReference>
<dbReference type="NCBIfam" id="TIGR02675">
    <property type="entry name" value="tape_meas_nterm"/>
    <property type="match status" value="1"/>
</dbReference>
<name>A0A8S5QYL8_9CAUD</name>
<keyword evidence="1" id="KW-1245">Viral tail assembly</keyword>
<evidence type="ECO:0000259" key="4">
    <source>
        <dbReference type="Pfam" id="PF20155"/>
    </source>
</evidence>
<evidence type="ECO:0000256" key="2">
    <source>
        <dbReference type="SAM" id="Coils"/>
    </source>
</evidence>
<feature type="transmembrane region" description="Helical" evidence="3">
    <location>
        <begin position="443"/>
        <end position="465"/>
    </location>
</feature>
<feature type="transmembrane region" description="Helical" evidence="3">
    <location>
        <begin position="410"/>
        <end position="431"/>
    </location>
</feature>
<keyword evidence="2" id="KW-0175">Coiled coil</keyword>
<accession>A0A8S5QYL8</accession>
<sequence length="1025" mass="107097">MAYDGSITFDTHVDTGGFSSGTGDINKEFESVRKGAESAAEGVSQLPDALDETSSSTSRLADIVKGGGVFKLIEKGMDAVVSSLDSAIDRYDTMNRFPMMLQQMGYGADEADAAVQRLSEGIQGLPTTLDSVVSNAQRLTILTGNLDSAVDTTLALNNAFLASGAGSDGAARGLEQYIQALSRGKFEAEEWKTMQETMGLALNRIAESFGYAGESAQNDLYAALQNGEITFSQFNSRLIQLNSGVGGFADLAKTSSTGIKTAWTNMGTAMVRGTTTIIEALDKGLSETKFESIQNVIETTGEAIEGAMNLAAPAIELVASHADVLAVSLGALTVAYGANKAVQAFVTAQKTATAAIIAADAAGKVLTPTLDAKTLAEARAAAAAKLGTGATEAQIVAEMAANGVITAKTFALGGMTTGMGAATVASGLLTAATTALSTAINVLLGPVGLIILAVTALAAGAVAVYNAVTAESEAFTEQSEILDDLAEQQENLSSSEESNAKAAQDNIKSIRASADASSELAQELGTLASAENKTASQKQRMGELVDQLNEKYTDLCLTYDEEADQLSMNTEQLQAYIEAQQTMEEASALQERYNELLEEESTIRQNNAELDAKEQELGDQLAQKMISTSEYNELLKQLNETRSGYLAQEEQIAARKTELDTQMAALDTATAQTVIDNAAAQQAATQAAAEAQEQEMQRQQEALQSYTEAATNMYDQINTKSDLSVQQMIENLQANQEAVATWAENLNTLAARGIDEGLLQQLRDAGPESAATVAELVTATDEQLVTLSDAFRNGASTATDALLTELGLPKVTNSGSDMVDDIATGVNSNTSLTTATTQLIQNAQQAASSAVASAGFPSIGTQIINGITQGVQAGTSGLVNAMCQAVQDAASAAKSEAQIHSPSVLFRKVIGLNIMKGWALGIEDGEPLVSGKVIGAMDTLRRQLSGLSPSGLVASMRETVAGLQSSMIGQLRSVSAAAWGRPSAAAGGSVANYTQNVYFEQPMQAPDEIARELRIQNTYGLAGAR</sequence>
<organism evidence="5">
    <name type="scientific">Myoviridae sp. ctool15</name>
    <dbReference type="NCBI Taxonomy" id="2826696"/>
    <lineage>
        <taxon>Viruses</taxon>
        <taxon>Duplodnaviria</taxon>
        <taxon>Heunggongvirae</taxon>
        <taxon>Uroviricota</taxon>
        <taxon>Caudoviricetes</taxon>
    </lineage>
</organism>
<protein>
    <submittedName>
        <fullName evidence="5">Tape measure domain protein</fullName>
    </submittedName>
</protein>
<keyword evidence="3" id="KW-0472">Membrane</keyword>
<dbReference type="EMBL" id="BK015762">
    <property type="protein sequence ID" value="DAE23913.1"/>
    <property type="molecule type" value="Genomic_DNA"/>
</dbReference>
<proteinExistence type="predicted"/>
<evidence type="ECO:0000256" key="1">
    <source>
        <dbReference type="ARBA" id="ARBA00022465"/>
    </source>
</evidence>
<feature type="coiled-coil region" evidence="2">
    <location>
        <begin position="579"/>
        <end position="623"/>
    </location>
</feature>
<reference evidence="5" key="1">
    <citation type="journal article" date="2021" name="Proc. Natl. Acad. Sci. U.S.A.">
        <title>A Catalog of Tens of Thousands of Viruses from Human Metagenomes Reveals Hidden Associations with Chronic Diseases.</title>
        <authorList>
            <person name="Tisza M.J."/>
            <person name="Buck C.B."/>
        </authorList>
    </citation>
    <scope>NUCLEOTIDE SEQUENCE</scope>
    <source>
        <strain evidence="5">Ctool15</strain>
    </source>
</reference>
<dbReference type="GO" id="GO:0098003">
    <property type="term" value="P:viral tail assembly"/>
    <property type="evidence" value="ECO:0007669"/>
    <property type="project" value="UniProtKB-KW"/>
</dbReference>
<feature type="domain" description="Tape measure protein N-terminal" evidence="4">
    <location>
        <begin position="86"/>
        <end position="273"/>
    </location>
</feature>
<dbReference type="InterPro" id="IPR013491">
    <property type="entry name" value="Tape_meas_N"/>
</dbReference>
<evidence type="ECO:0000256" key="3">
    <source>
        <dbReference type="SAM" id="Phobius"/>
    </source>
</evidence>